<evidence type="ECO:0000256" key="11">
    <source>
        <dbReference type="ARBA" id="ARBA00023180"/>
    </source>
</evidence>
<dbReference type="Gene3D" id="3.80.10.10">
    <property type="entry name" value="Ribonuclease Inhibitor"/>
    <property type="match status" value="1"/>
</dbReference>
<keyword evidence="11" id="KW-0325">Glycoprotein</keyword>
<comment type="similarity">
    <text evidence="2">Belongs to the immunoglobulin superfamily. AMIGO family.</text>
</comment>
<keyword evidence="3" id="KW-0433">Leucine-rich repeat</keyword>
<organism evidence="17 18">
    <name type="scientific">Albula glossodonta</name>
    <name type="common">roundjaw bonefish</name>
    <dbReference type="NCBI Taxonomy" id="121402"/>
    <lineage>
        <taxon>Eukaryota</taxon>
        <taxon>Metazoa</taxon>
        <taxon>Chordata</taxon>
        <taxon>Craniata</taxon>
        <taxon>Vertebrata</taxon>
        <taxon>Euteleostomi</taxon>
        <taxon>Actinopterygii</taxon>
        <taxon>Neopterygii</taxon>
        <taxon>Teleostei</taxon>
        <taxon>Albuliformes</taxon>
        <taxon>Albulidae</taxon>
        <taxon>Albula</taxon>
    </lineage>
</organism>
<evidence type="ECO:0000256" key="12">
    <source>
        <dbReference type="ARBA" id="ARBA00023319"/>
    </source>
</evidence>
<keyword evidence="5 15" id="KW-0732">Signal</keyword>
<dbReference type="InterPro" id="IPR003591">
    <property type="entry name" value="Leu-rich_rpt_typical-subtyp"/>
</dbReference>
<dbReference type="GO" id="GO:0007420">
    <property type="term" value="P:brain development"/>
    <property type="evidence" value="ECO:0007669"/>
    <property type="project" value="TreeGrafter"/>
</dbReference>
<comment type="subcellular location">
    <subcellularLocation>
        <location evidence="1">Membrane</location>
        <topology evidence="1">Single-pass type I membrane protein</topology>
    </subcellularLocation>
</comment>
<dbReference type="Gene3D" id="2.60.40.10">
    <property type="entry name" value="Immunoglobulins"/>
    <property type="match status" value="1"/>
</dbReference>
<name>A0A8T2NFA2_9TELE</name>
<dbReference type="PANTHER" id="PTHR24368:SF62">
    <property type="entry name" value="AMPHOTERIN-INDUCED PROTEIN 3"/>
    <property type="match status" value="1"/>
</dbReference>
<sequence length="487" mass="54026">MACARNVASLLVFTFILFGRRCAGCPLGCLCTSDILSCGGQGLEHLPSHLPLSTSTLDFSHNRVERLEVGGFAGLRRLEILRLSHNRLSGLGPGIFRNASSLRHLDLSCNSLRVLDSRSLQGLPALEELLLFGNRIARVENRALAGLGSLRRAYLSHNRLTNFPFFAFRAHTNPLLVTLDLSSNRLAELPVEEIASLPVSVQGGLFLHNNTLVCECGMYGLFRAWEGRGYASVRDHRDDHTCLVFGDPRASIRFLRHSRFFENCTLPPLPRMGAGLRAQVGDPLLLHCLTSLRGQHLSYLWVSPQQEYVVPPGNNDTLRVFANGSLWIAEAKAEDSGVYLCVALDPWRLRNETWEVNVTVSAWCYEGEAFNTGFTTLLGCGVSLLLVLMYLYLTPCRCWCCRRRRPTLPPAPPPSDEGPALLSAPSPVPPSRRLGSSKHVAFLEPIRDVQNGRLRPAFIMGSQKFLQVWEDHSPVGTDPQTQPQTPR</sequence>
<accession>A0A8T2NFA2</accession>
<feature type="domain" description="Ig-like" evidence="16">
    <location>
        <begin position="267"/>
        <end position="361"/>
    </location>
</feature>
<dbReference type="InterPro" id="IPR007110">
    <property type="entry name" value="Ig-like_dom"/>
</dbReference>
<feature type="transmembrane region" description="Helical" evidence="14">
    <location>
        <begin position="374"/>
        <end position="393"/>
    </location>
</feature>
<evidence type="ECO:0000256" key="1">
    <source>
        <dbReference type="ARBA" id="ARBA00004479"/>
    </source>
</evidence>
<dbReference type="EMBL" id="JAFBMS010000128">
    <property type="protein sequence ID" value="KAG9335127.1"/>
    <property type="molecule type" value="Genomic_DNA"/>
</dbReference>
<dbReference type="SMART" id="SM00369">
    <property type="entry name" value="LRR_TYP"/>
    <property type="match status" value="5"/>
</dbReference>
<dbReference type="SUPFAM" id="SSF52058">
    <property type="entry name" value="L domain-like"/>
    <property type="match status" value="1"/>
</dbReference>
<feature type="signal peptide" evidence="15">
    <location>
        <begin position="1"/>
        <end position="24"/>
    </location>
</feature>
<dbReference type="GO" id="GO:0016020">
    <property type="term" value="C:membrane"/>
    <property type="evidence" value="ECO:0007669"/>
    <property type="project" value="UniProtKB-SubCell"/>
</dbReference>
<evidence type="ECO:0000256" key="14">
    <source>
        <dbReference type="SAM" id="Phobius"/>
    </source>
</evidence>
<dbReference type="SMART" id="SM00409">
    <property type="entry name" value="IG"/>
    <property type="match status" value="1"/>
</dbReference>
<dbReference type="AlphaFoldDB" id="A0A8T2NFA2"/>
<evidence type="ECO:0000256" key="13">
    <source>
        <dbReference type="SAM" id="MobiDB-lite"/>
    </source>
</evidence>
<evidence type="ECO:0000256" key="3">
    <source>
        <dbReference type="ARBA" id="ARBA00022614"/>
    </source>
</evidence>
<evidence type="ECO:0000256" key="9">
    <source>
        <dbReference type="ARBA" id="ARBA00023136"/>
    </source>
</evidence>
<evidence type="ECO:0000256" key="5">
    <source>
        <dbReference type="ARBA" id="ARBA00022729"/>
    </source>
</evidence>
<dbReference type="SUPFAM" id="SSF48726">
    <property type="entry name" value="Immunoglobulin"/>
    <property type="match status" value="1"/>
</dbReference>
<gene>
    <name evidence="17" type="ORF">JZ751_005599</name>
</gene>
<keyword evidence="7" id="KW-0130">Cell adhesion</keyword>
<keyword evidence="12" id="KW-0393">Immunoglobulin domain</keyword>
<dbReference type="OrthoDB" id="1394818at2759"/>
<dbReference type="InterPro" id="IPR013783">
    <property type="entry name" value="Ig-like_fold"/>
</dbReference>
<evidence type="ECO:0000259" key="16">
    <source>
        <dbReference type="PROSITE" id="PS50835"/>
    </source>
</evidence>
<dbReference type="InterPro" id="IPR031283">
    <property type="entry name" value="AMIGO"/>
</dbReference>
<dbReference type="GO" id="GO:0007155">
    <property type="term" value="P:cell adhesion"/>
    <property type="evidence" value="ECO:0007669"/>
    <property type="project" value="UniProtKB-KW"/>
</dbReference>
<dbReference type="Pfam" id="PF00560">
    <property type="entry name" value="LRR_1"/>
    <property type="match status" value="1"/>
</dbReference>
<dbReference type="PANTHER" id="PTHR24368">
    <property type="entry name" value="AMPHOTERIN-INDUCED PROTEIN"/>
    <property type="match status" value="1"/>
</dbReference>
<dbReference type="InterPro" id="IPR036179">
    <property type="entry name" value="Ig-like_dom_sf"/>
</dbReference>
<evidence type="ECO:0000313" key="18">
    <source>
        <dbReference type="Proteomes" id="UP000824540"/>
    </source>
</evidence>
<keyword evidence="4 14" id="KW-0812">Transmembrane</keyword>
<dbReference type="PROSITE" id="PS50835">
    <property type="entry name" value="IG_LIKE"/>
    <property type="match status" value="1"/>
</dbReference>
<comment type="caution">
    <text evidence="17">The sequence shown here is derived from an EMBL/GenBank/DDBJ whole genome shotgun (WGS) entry which is preliminary data.</text>
</comment>
<evidence type="ECO:0000256" key="4">
    <source>
        <dbReference type="ARBA" id="ARBA00022692"/>
    </source>
</evidence>
<dbReference type="Pfam" id="PF13855">
    <property type="entry name" value="LRR_8"/>
    <property type="match status" value="1"/>
</dbReference>
<evidence type="ECO:0000256" key="15">
    <source>
        <dbReference type="SAM" id="SignalP"/>
    </source>
</evidence>
<evidence type="ECO:0000256" key="7">
    <source>
        <dbReference type="ARBA" id="ARBA00022889"/>
    </source>
</evidence>
<evidence type="ECO:0000256" key="10">
    <source>
        <dbReference type="ARBA" id="ARBA00023157"/>
    </source>
</evidence>
<reference evidence="17" key="1">
    <citation type="thesis" date="2021" institute="BYU ScholarsArchive" country="Provo, UT, USA">
        <title>Applications of and Algorithms for Genome Assembly and Genomic Analyses with an Emphasis on Marine Teleosts.</title>
        <authorList>
            <person name="Pickett B.D."/>
        </authorList>
    </citation>
    <scope>NUCLEOTIDE SEQUENCE</scope>
    <source>
        <strain evidence="17">HI-2016</strain>
    </source>
</reference>
<feature type="chain" id="PRO_5035778649" description="Ig-like domain-containing protein" evidence="15">
    <location>
        <begin position="25"/>
        <end position="487"/>
    </location>
</feature>
<dbReference type="InterPro" id="IPR001611">
    <property type="entry name" value="Leu-rich_rpt"/>
</dbReference>
<dbReference type="InterPro" id="IPR003599">
    <property type="entry name" value="Ig_sub"/>
</dbReference>
<evidence type="ECO:0000256" key="8">
    <source>
        <dbReference type="ARBA" id="ARBA00022989"/>
    </source>
</evidence>
<dbReference type="Proteomes" id="UP000824540">
    <property type="component" value="Unassembled WGS sequence"/>
</dbReference>
<keyword evidence="9 14" id="KW-0472">Membrane</keyword>
<keyword evidence="18" id="KW-1185">Reference proteome</keyword>
<keyword evidence="6" id="KW-0677">Repeat</keyword>
<proteinExistence type="inferred from homology"/>
<keyword evidence="8 14" id="KW-1133">Transmembrane helix</keyword>
<evidence type="ECO:0000313" key="17">
    <source>
        <dbReference type="EMBL" id="KAG9335127.1"/>
    </source>
</evidence>
<evidence type="ECO:0000256" key="2">
    <source>
        <dbReference type="ARBA" id="ARBA00005670"/>
    </source>
</evidence>
<dbReference type="SMART" id="SM00013">
    <property type="entry name" value="LRRNT"/>
    <property type="match status" value="1"/>
</dbReference>
<keyword evidence="10" id="KW-1015">Disulfide bond</keyword>
<dbReference type="InterPro" id="IPR032675">
    <property type="entry name" value="LRR_dom_sf"/>
</dbReference>
<protein>
    <recommendedName>
        <fullName evidence="16">Ig-like domain-containing protein</fullName>
    </recommendedName>
</protein>
<evidence type="ECO:0000256" key="6">
    <source>
        <dbReference type="ARBA" id="ARBA00022737"/>
    </source>
</evidence>
<dbReference type="InterPro" id="IPR000372">
    <property type="entry name" value="LRRNT"/>
</dbReference>
<feature type="region of interest" description="Disordered" evidence="13">
    <location>
        <begin position="409"/>
        <end position="433"/>
    </location>
</feature>